<evidence type="ECO:0008006" key="3">
    <source>
        <dbReference type="Google" id="ProtNLM"/>
    </source>
</evidence>
<organism evidence="1 2">
    <name type="scientific">Leucobacter luti</name>
    <dbReference type="NCBI Taxonomy" id="340320"/>
    <lineage>
        <taxon>Bacteria</taxon>
        <taxon>Bacillati</taxon>
        <taxon>Actinomycetota</taxon>
        <taxon>Actinomycetes</taxon>
        <taxon>Micrococcales</taxon>
        <taxon>Microbacteriaceae</taxon>
        <taxon>Leucobacter</taxon>
    </lineage>
</organism>
<dbReference type="AlphaFoldDB" id="A0A4R6S5S8"/>
<evidence type="ECO:0000313" key="2">
    <source>
        <dbReference type="Proteomes" id="UP000295601"/>
    </source>
</evidence>
<protein>
    <recommendedName>
        <fullName evidence="3">DUF559 domain-containing protein</fullName>
    </recommendedName>
</protein>
<accession>A0A4R6S5S8</accession>
<name>A0A4R6S5S8_9MICO</name>
<dbReference type="EMBL" id="SNYA01000002">
    <property type="protein sequence ID" value="TDP94527.1"/>
    <property type="molecule type" value="Genomic_DNA"/>
</dbReference>
<comment type="caution">
    <text evidence="1">The sequence shown here is derived from an EMBL/GenBank/DDBJ whole genome shotgun (WGS) entry which is preliminary data.</text>
</comment>
<evidence type="ECO:0000313" key="1">
    <source>
        <dbReference type="EMBL" id="TDP94527.1"/>
    </source>
</evidence>
<reference evidence="1 2" key="1">
    <citation type="submission" date="2019-03" db="EMBL/GenBank/DDBJ databases">
        <title>Genomic analyses of the natural microbiome of Caenorhabditis elegans.</title>
        <authorList>
            <person name="Samuel B."/>
        </authorList>
    </citation>
    <scope>NUCLEOTIDE SEQUENCE [LARGE SCALE GENOMIC DNA]</scope>
    <source>
        <strain evidence="1 2">JUb18</strain>
    </source>
</reference>
<sequence>MSRIPSPAPRCLRTAAFSVAMGRAQGLTRGTMRHPQYRQPHRGVRAWNAAPSRPQFPEVEAMAKALDYLPRLRVGEAFSHTTALLLLGVPIQASPALHVVTAVTNGQARNAHVTGHRTRRPFRIVRTPAGLPCVQPIEALLQAALMLPFRELVVALDHLSLPGTRHARISVSTSREAVAAELRHARHPRIARMRAAHEVSRVGAESRMESLMHFELARMGLDELELQAEVFSTDGEWIGRFDAAHRERMKLLEYDGEQHRTDRDQYLRDAHRLELARRAGHEILRLHREDFRQDALPRTRIRMQEFLGLVPKPIPARLAAHFAEAYSPLPPLVPDKAIAEPGGRVELR</sequence>
<gene>
    <name evidence="1" type="ORF">EDF62_0947</name>
</gene>
<keyword evidence="2" id="KW-1185">Reference proteome</keyword>
<dbReference type="Proteomes" id="UP000295601">
    <property type="component" value="Unassembled WGS sequence"/>
</dbReference>
<proteinExistence type="predicted"/>